<dbReference type="KEGG" id="aba:Acid345_3412"/>
<dbReference type="RefSeq" id="WP_011524212.1">
    <property type="nucleotide sequence ID" value="NC_008009.1"/>
</dbReference>
<organism evidence="1 2">
    <name type="scientific">Koribacter versatilis (strain Ellin345)</name>
    <dbReference type="NCBI Taxonomy" id="204669"/>
    <lineage>
        <taxon>Bacteria</taxon>
        <taxon>Pseudomonadati</taxon>
        <taxon>Acidobacteriota</taxon>
        <taxon>Terriglobia</taxon>
        <taxon>Terriglobales</taxon>
        <taxon>Candidatus Korobacteraceae</taxon>
        <taxon>Candidatus Korobacter</taxon>
    </lineage>
</organism>
<name>Q1IL37_KORVE</name>
<gene>
    <name evidence="1" type="ordered locus">Acid345_3412</name>
</gene>
<keyword evidence="2" id="KW-1185">Reference proteome</keyword>
<evidence type="ECO:0000313" key="1">
    <source>
        <dbReference type="EMBL" id="ABF42413.1"/>
    </source>
</evidence>
<sequence length="126" mass="12997">MEGVRYFTVALPIAAALAVANEVAGYEFQKQSRILETELFLCTTGTGAGATTVDVKKNGTTILPSVISIASASATKRARKAVKNPVGEPSGVSVAAGDYVRADVTAVPGTTVPTYGTVYLHCCSEV</sequence>
<proteinExistence type="predicted"/>
<dbReference type="HOGENOM" id="CLU_1978601_0_0_0"/>
<evidence type="ECO:0000313" key="2">
    <source>
        <dbReference type="Proteomes" id="UP000002432"/>
    </source>
</evidence>
<reference evidence="1 2" key="1">
    <citation type="journal article" date="2009" name="Appl. Environ. Microbiol.">
        <title>Three genomes from the phylum Acidobacteria provide insight into the lifestyles of these microorganisms in soils.</title>
        <authorList>
            <person name="Ward N.L."/>
            <person name="Challacombe J.F."/>
            <person name="Janssen P.H."/>
            <person name="Henrissat B."/>
            <person name="Coutinho P.M."/>
            <person name="Wu M."/>
            <person name="Xie G."/>
            <person name="Haft D.H."/>
            <person name="Sait M."/>
            <person name="Badger J."/>
            <person name="Barabote R.D."/>
            <person name="Bradley B."/>
            <person name="Brettin T.S."/>
            <person name="Brinkac L.M."/>
            <person name="Bruce D."/>
            <person name="Creasy T."/>
            <person name="Daugherty S.C."/>
            <person name="Davidsen T.M."/>
            <person name="DeBoy R.T."/>
            <person name="Detter J.C."/>
            <person name="Dodson R.J."/>
            <person name="Durkin A.S."/>
            <person name="Ganapathy A."/>
            <person name="Gwinn-Giglio M."/>
            <person name="Han C.S."/>
            <person name="Khouri H."/>
            <person name="Kiss H."/>
            <person name="Kothari S.P."/>
            <person name="Madupu R."/>
            <person name="Nelson K.E."/>
            <person name="Nelson W.C."/>
            <person name="Paulsen I."/>
            <person name="Penn K."/>
            <person name="Ren Q."/>
            <person name="Rosovitz M.J."/>
            <person name="Selengut J.D."/>
            <person name="Shrivastava S."/>
            <person name="Sullivan S.A."/>
            <person name="Tapia R."/>
            <person name="Thompson L.S."/>
            <person name="Watkins K.L."/>
            <person name="Yang Q."/>
            <person name="Yu C."/>
            <person name="Zafar N."/>
            <person name="Zhou L."/>
            <person name="Kuske C.R."/>
        </authorList>
    </citation>
    <scope>NUCLEOTIDE SEQUENCE [LARGE SCALE GENOMIC DNA]</scope>
    <source>
        <strain evidence="1 2">Ellin345</strain>
    </source>
</reference>
<accession>Q1IL37</accession>
<dbReference type="EnsemblBacteria" id="ABF42413">
    <property type="protein sequence ID" value="ABF42413"/>
    <property type="gene ID" value="Acid345_3412"/>
</dbReference>
<dbReference type="AlphaFoldDB" id="Q1IL37"/>
<dbReference type="Proteomes" id="UP000002432">
    <property type="component" value="Chromosome"/>
</dbReference>
<protein>
    <submittedName>
        <fullName evidence="1">Uncharacterized protein</fullName>
    </submittedName>
</protein>
<dbReference type="EMBL" id="CP000360">
    <property type="protein sequence ID" value="ABF42413.1"/>
    <property type="molecule type" value="Genomic_DNA"/>
</dbReference>
<dbReference type="STRING" id="204669.Acid345_3412"/>